<dbReference type="CDD" id="cd01066">
    <property type="entry name" value="APP_MetAP"/>
    <property type="match status" value="1"/>
</dbReference>
<dbReference type="PANTHER" id="PTHR46112:SF3">
    <property type="entry name" value="AMINOPEPTIDASE YPDF"/>
    <property type="match status" value="1"/>
</dbReference>
<comment type="caution">
    <text evidence="2">The sequence shown here is derived from an EMBL/GenBank/DDBJ whole genome shotgun (WGS) entry which is preliminary data.</text>
</comment>
<dbReference type="InterPro" id="IPR036005">
    <property type="entry name" value="Creatinase/aminopeptidase-like"/>
</dbReference>
<dbReference type="SUPFAM" id="SSF53092">
    <property type="entry name" value="Creatinase/prolidase N-terminal domain"/>
    <property type="match status" value="1"/>
</dbReference>
<dbReference type="PANTHER" id="PTHR46112">
    <property type="entry name" value="AMINOPEPTIDASE"/>
    <property type="match status" value="1"/>
</dbReference>
<evidence type="ECO:0000313" key="2">
    <source>
        <dbReference type="EMBL" id="PMP82104.1"/>
    </source>
</evidence>
<sequence>MMERSNDVSRKINLLRQYMLDKKKNAVLIRRTDNFAWITSGARSYVSITNFFGAAFVIVTSDRSYVLTKNMESKRLKNEELEELTDNFEIVEIPWFEDIEKSTINFLSGKDFVDDSENEFSNFLSHSRVELSEYEISNYKNLGFKSTEALERSMKKIDRNMTEIEVKALVEYELTKAGLDVLLVLVYGDKSRLLYRHNLPRNLKIGNKCIVSICAKEKGLVASVTRTVEFEKDVEFEKQHRINAVIDTQILEELSKTYSLSEMFSKIKEIYRKNGYPEEWKLHHQGGITGYNSREFISTPYSNVNIKNNMAFAWNPTITGTKFEDTYLKTENGIIPLTFIANSNWPVLNLEINGNQYQKADVLFLS</sequence>
<gene>
    <name evidence="2" type="ORF">C0175_04220</name>
</gene>
<dbReference type="Proteomes" id="UP000236910">
    <property type="component" value="Unassembled WGS sequence"/>
</dbReference>
<proteinExistence type="predicted"/>
<dbReference type="Pfam" id="PF00557">
    <property type="entry name" value="Peptidase_M24"/>
    <property type="match status" value="1"/>
</dbReference>
<evidence type="ECO:0000259" key="1">
    <source>
        <dbReference type="Pfam" id="PF00557"/>
    </source>
</evidence>
<dbReference type="InterPro" id="IPR029149">
    <property type="entry name" value="Creatin/AminoP/Spt16_N"/>
</dbReference>
<dbReference type="SUPFAM" id="SSF55920">
    <property type="entry name" value="Creatinase/aminopeptidase"/>
    <property type="match status" value="1"/>
</dbReference>
<feature type="domain" description="Peptidase M24" evidence="1">
    <location>
        <begin position="145"/>
        <end position="330"/>
    </location>
</feature>
<dbReference type="Gene3D" id="3.90.230.10">
    <property type="entry name" value="Creatinase/methionine aminopeptidase superfamily"/>
    <property type="match status" value="1"/>
</dbReference>
<dbReference type="InterPro" id="IPR050659">
    <property type="entry name" value="Peptidase_M24B"/>
</dbReference>
<name>A0A2J6X616_9BACT</name>
<accession>A0A2J6X616</accession>
<dbReference type="EMBL" id="PNIX01000251">
    <property type="protein sequence ID" value="PMP82104.1"/>
    <property type="molecule type" value="Genomic_DNA"/>
</dbReference>
<dbReference type="InterPro" id="IPR000994">
    <property type="entry name" value="Pept_M24"/>
</dbReference>
<evidence type="ECO:0000313" key="3">
    <source>
        <dbReference type="Proteomes" id="UP000236910"/>
    </source>
</evidence>
<dbReference type="AlphaFoldDB" id="A0A2J6X616"/>
<organism evidence="2 3">
    <name type="scientific">Caldisericum exile</name>
    <dbReference type="NCBI Taxonomy" id="693075"/>
    <lineage>
        <taxon>Bacteria</taxon>
        <taxon>Pseudomonadati</taxon>
        <taxon>Caldisericota/Cryosericota group</taxon>
        <taxon>Caldisericota</taxon>
        <taxon>Caldisericia</taxon>
        <taxon>Caldisericales</taxon>
        <taxon>Caldisericaceae</taxon>
        <taxon>Caldisericum</taxon>
    </lineage>
</organism>
<protein>
    <recommendedName>
        <fullName evidence="1">Peptidase M24 domain-containing protein</fullName>
    </recommendedName>
</protein>
<reference evidence="2 3" key="1">
    <citation type="submission" date="2018-01" db="EMBL/GenBank/DDBJ databases">
        <title>Metagenomic assembled genomes from two thermal pools in the Uzon Caldera, Kamchatka, Russia.</title>
        <authorList>
            <person name="Wilkins L."/>
            <person name="Ettinger C."/>
        </authorList>
    </citation>
    <scope>NUCLEOTIDE SEQUENCE [LARGE SCALE GENOMIC DNA]</scope>
    <source>
        <strain evidence="2">ARK-10</strain>
    </source>
</reference>